<reference evidence="4 5" key="1">
    <citation type="journal article" date="2021" name="Mar. Drugs">
        <title>Genome Reduction and Secondary Metabolism of the Marine Sponge-Associated Cyanobacterium Leptothoe.</title>
        <authorList>
            <person name="Konstantinou D."/>
            <person name="Popin R.V."/>
            <person name="Fewer D.P."/>
            <person name="Sivonen K."/>
            <person name="Gkelis S."/>
        </authorList>
    </citation>
    <scope>NUCLEOTIDE SEQUENCE [LARGE SCALE GENOMIC DNA]</scope>
    <source>
        <strain evidence="4 5">TAU-MAC 1615</strain>
    </source>
</reference>
<dbReference type="Pfam" id="PF00400">
    <property type="entry name" value="WD40"/>
    <property type="match status" value="2"/>
</dbReference>
<feature type="repeat" description="WD" evidence="3">
    <location>
        <begin position="1"/>
        <end position="19"/>
    </location>
</feature>
<evidence type="ECO:0000256" key="2">
    <source>
        <dbReference type="ARBA" id="ARBA00022737"/>
    </source>
</evidence>
<evidence type="ECO:0008006" key="6">
    <source>
        <dbReference type="Google" id="ProtNLM"/>
    </source>
</evidence>
<dbReference type="SUPFAM" id="SSF48452">
    <property type="entry name" value="TPR-like"/>
    <property type="match status" value="1"/>
</dbReference>
<gene>
    <name evidence="4" type="ORF">IXB28_00530</name>
</gene>
<keyword evidence="5" id="KW-1185">Reference proteome</keyword>
<keyword evidence="1 3" id="KW-0853">WD repeat</keyword>
<dbReference type="InterPro" id="IPR015943">
    <property type="entry name" value="WD40/YVTN_repeat-like_dom_sf"/>
</dbReference>
<feature type="repeat" description="WD" evidence="3">
    <location>
        <begin position="28"/>
        <end position="62"/>
    </location>
</feature>
<dbReference type="SMART" id="SM00320">
    <property type="entry name" value="WD40"/>
    <property type="match status" value="1"/>
</dbReference>
<dbReference type="Gene3D" id="1.25.40.10">
    <property type="entry name" value="Tetratricopeptide repeat domain"/>
    <property type="match status" value="1"/>
</dbReference>
<protein>
    <recommendedName>
        <fullName evidence="6">WD40 repeat domain-containing protein</fullName>
    </recommendedName>
</protein>
<comment type="caution">
    <text evidence="4">The sequence shown here is derived from an EMBL/GenBank/DDBJ whole genome shotgun (WGS) entry which is preliminary data.</text>
</comment>
<dbReference type="SUPFAM" id="SSF50978">
    <property type="entry name" value="WD40 repeat-like"/>
    <property type="match status" value="1"/>
</dbReference>
<dbReference type="PANTHER" id="PTHR22847:SF637">
    <property type="entry name" value="WD REPEAT DOMAIN 5B"/>
    <property type="match status" value="1"/>
</dbReference>
<name>A0ABS5XYG1_9CYAN</name>
<dbReference type="InterPro" id="IPR011990">
    <property type="entry name" value="TPR-like_helical_dom_sf"/>
</dbReference>
<feature type="non-terminal residue" evidence="4">
    <location>
        <position position="1"/>
    </location>
</feature>
<evidence type="ECO:0000313" key="4">
    <source>
        <dbReference type="EMBL" id="MBT9310677.1"/>
    </source>
</evidence>
<dbReference type="EMBL" id="JADOER010000002">
    <property type="protein sequence ID" value="MBT9310677.1"/>
    <property type="molecule type" value="Genomic_DNA"/>
</dbReference>
<dbReference type="InterPro" id="IPR019775">
    <property type="entry name" value="WD40_repeat_CS"/>
</dbReference>
<dbReference type="Proteomes" id="UP001196661">
    <property type="component" value="Unassembled WGS sequence"/>
</dbReference>
<dbReference type="Gene3D" id="2.130.10.10">
    <property type="entry name" value="YVTN repeat-like/Quinoprotein amine dehydrogenase"/>
    <property type="match status" value="1"/>
</dbReference>
<sequence length="289" mass="32513">PDGETLASASSDNTVKLWSKDGEELNTLKGHSSWVWSVAFSPDGETLASASDDNTVKLWNFQLEDLIGRSCDWLDSYFVKQSPELLMDLTICQKHNADWVKQAAPTLIANADNYLVQGKAQKTALEWYEQAMQWDTDFTFASEDRLNKLVNFRKNSQKIEDEDKDLPIIVQHFQAITSLDPPLQQTISEIESSWGSLCRAGSLENQAQAVLFACEEAIERAPFRPSSADNRGLAYALTGNTQAAIADFKTYIDRTTNQDKKAQRQQWVEALEKGENPFTPEVLESLRPE</sequence>
<dbReference type="InterPro" id="IPR001680">
    <property type="entry name" value="WD40_rpt"/>
</dbReference>
<evidence type="ECO:0000256" key="1">
    <source>
        <dbReference type="ARBA" id="ARBA00022574"/>
    </source>
</evidence>
<dbReference type="InterPro" id="IPR036322">
    <property type="entry name" value="WD40_repeat_dom_sf"/>
</dbReference>
<dbReference type="PROSITE" id="PS50294">
    <property type="entry name" value="WD_REPEATS_REGION"/>
    <property type="match status" value="2"/>
</dbReference>
<evidence type="ECO:0000256" key="3">
    <source>
        <dbReference type="PROSITE-ProRule" id="PRU00221"/>
    </source>
</evidence>
<dbReference type="PROSITE" id="PS00678">
    <property type="entry name" value="WD_REPEATS_1"/>
    <property type="match status" value="1"/>
</dbReference>
<keyword evidence="2" id="KW-0677">Repeat</keyword>
<organism evidence="4 5">
    <name type="scientific">Leptothoe kymatousa TAU-MAC 1615</name>
    <dbReference type="NCBI Taxonomy" id="2364775"/>
    <lineage>
        <taxon>Bacteria</taxon>
        <taxon>Bacillati</taxon>
        <taxon>Cyanobacteriota</taxon>
        <taxon>Cyanophyceae</taxon>
        <taxon>Nodosilineales</taxon>
        <taxon>Cymatolegaceae</taxon>
        <taxon>Leptothoe</taxon>
        <taxon>Leptothoe kymatousa</taxon>
    </lineage>
</organism>
<accession>A0ABS5XYG1</accession>
<dbReference type="PROSITE" id="PS50082">
    <property type="entry name" value="WD_REPEATS_2"/>
    <property type="match status" value="2"/>
</dbReference>
<evidence type="ECO:0000313" key="5">
    <source>
        <dbReference type="Proteomes" id="UP001196661"/>
    </source>
</evidence>
<dbReference type="PANTHER" id="PTHR22847">
    <property type="entry name" value="WD40 REPEAT PROTEIN"/>
    <property type="match status" value="1"/>
</dbReference>
<proteinExistence type="predicted"/>